<reference evidence="1" key="1">
    <citation type="submission" date="2023-07" db="EMBL/GenBank/DDBJ databases">
        <title>Sequencing the genomes of 1000 actinobacteria strains.</title>
        <authorList>
            <person name="Klenk H.-P."/>
        </authorList>
    </citation>
    <scope>NUCLEOTIDE SEQUENCE</scope>
    <source>
        <strain evidence="1">DSM 44707</strain>
    </source>
</reference>
<proteinExistence type="predicted"/>
<dbReference type="EMBL" id="JAVDYB010000001">
    <property type="protein sequence ID" value="MDR7279888.1"/>
    <property type="molecule type" value="Genomic_DNA"/>
</dbReference>
<evidence type="ECO:0000313" key="2">
    <source>
        <dbReference type="Proteomes" id="UP001183643"/>
    </source>
</evidence>
<keyword evidence="2" id="KW-1185">Reference proteome</keyword>
<comment type="caution">
    <text evidence="1">The sequence shown here is derived from an EMBL/GenBank/DDBJ whole genome shotgun (WGS) entry which is preliminary data.</text>
</comment>
<dbReference type="RefSeq" id="WP_310373946.1">
    <property type="nucleotide sequence ID" value="NZ_JAVDYB010000001.1"/>
</dbReference>
<protein>
    <submittedName>
        <fullName evidence="1">Uncharacterized protein</fullName>
    </submittedName>
</protein>
<evidence type="ECO:0000313" key="1">
    <source>
        <dbReference type="EMBL" id="MDR7279888.1"/>
    </source>
</evidence>
<gene>
    <name evidence="1" type="ORF">J2S41_006666</name>
</gene>
<dbReference type="Proteomes" id="UP001183643">
    <property type="component" value="Unassembled WGS sequence"/>
</dbReference>
<dbReference type="AlphaFoldDB" id="A0AAE3YWV9"/>
<organism evidence="1 2">
    <name type="scientific">Catenuloplanes atrovinosus</name>
    <dbReference type="NCBI Taxonomy" id="137266"/>
    <lineage>
        <taxon>Bacteria</taxon>
        <taxon>Bacillati</taxon>
        <taxon>Actinomycetota</taxon>
        <taxon>Actinomycetes</taxon>
        <taxon>Micromonosporales</taxon>
        <taxon>Micromonosporaceae</taxon>
        <taxon>Catenuloplanes</taxon>
    </lineage>
</organism>
<accession>A0AAE3YWV9</accession>
<sequence length="52" mass="5643">MIAGEAQQWMANNEGHAMARVIRRNLGKSRDGAARLVELTNAHEPGLDSVAE</sequence>
<name>A0AAE3YWV9_9ACTN</name>